<evidence type="ECO:0000256" key="8">
    <source>
        <dbReference type="PIRSR" id="PIRSR000350-3"/>
    </source>
</evidence>
<dbReference type="InterPro" id="IPR023753">
    <property type="entry name" value="FAD/NAD-binding_dom"/>
</dbReference>
<dbReference type="SUPFAM" id="SSF51905">
    <property type="entry name" value="FAD/NAD(P)-binding domain"/>
    <property type="match status" value="1"/>
</dbReference>
<dbReference type="PRINTS" id="PR00411">
    <property type="entry name" value="PNDRDTASEI"/>
</dbReference>
<comment type="similarity">
    <text evidence="1 10">Belongs to the class-I pyridine nucleotide-disulfide oxidoreductase family.</text>
</comment>
<sequence>MKNSRLTPDLCIVGAGSAGLAIAAGAQQMGADCVLVERGKMGGDCLNYGCVPSKALLAAGRAARLGAAARAFGVTYDPPRVDFQAVHDHVHGVIDAIKPMDSQERFEGLGVTVLRGEASFVGPREVRVGEHSVRARRFVLATGSTAAVPPIPGLAETPYLTNETIFDLSERPEHLIVIGAGAIGSELGQAFAHLGAKVSLIEMARVLPHEDEELGECVRQSLRADGVDLHEGVAVSAVAAKGGGIEVTLEADGGERRLQGSHLLVAAGRRPVLDGLGLEAAGIERRDGALVVDRRLRTTNRRVFAAGDVGGGPMFTHVAGYHAGIVIKNALFRIPAKADHSAVPRVTYTTPELAQVGLSEAQARERGGAIHVLRWPFAENDRAQAERNTHGLIKAITDKRGKVLGCGIAGEHAGELIQPWILAMQKGMKVGDMAQTIVPYPTLGEVSKRAAGSYYTPKLFSERTRRIVRLLARLG</sequence>
<feature type="binding site" evidence="8">
    <location>
        <position position="308"/>
    </location>
    <ligand>
        <name>FAD</name>
        <dbReference type="ChEBI" id="CHEBI:57692"/>
    </ligand>
</feature>
<evidence type="ECO:0000256" key="2">
    <source>
        <dbReference type="ARBA" id="ARBA00022630"/>
    </source>
</evidence>
<dbReference type="PANTHER" id="PTHR43014:SF4">
    <property type="entry name" value="PYRIDINE NUCLEOTIDE-DISULFIDE OXIDOREDUCTASE RCLA-RELATED"/>
    <property type="match status" value="1"/>
</dbReference>
<reference evidence="13 14" key="1">
    <citation type="submission" date="2018-07" db="EMBL/GenBank/DDBJ databases">
        <title>Venubactetium sediminum gen. nov., sp. nov., isolated from a marine solar saltern.</title>
        <authorList>
            <person name="Wang S."/>
        </authorList>
    </citation>
    <scope>NUCLEOTIDE SEQUENCE [LARGE SCALE GENOMIC DNA]</scope>
    <source>
        <strain evidence="13 14">WD2A32</strain>
    </source>
</reference>
<dbReference type="PIRSF" id="PIRSF000350">
    <property type="entry name" value="Mercury_reductase_MerA"/>
    <property type="match status" value="1"/>
</dbReference>
<comment type="caution">
    <text evidence="13">The sequence shown here is derived from an EMBL/GenBank/DDBJ whole genome shotgun (WGS) entry which is preliminary data.</text>
</comment>
<keyword evidence="4" id="KW-0521">NADP</keyword>
<dbReference type="Gene3D" id="3.50.50.60">
    <property type="entry name" value="FAD/NAD(P)-binding domain"/>
    <property type="match status" value="2"/>
</dbReference>
<dbReference type="Gene3D" id="3.30.390.30">
    <property type="match status" value="1"/>
</dbReference>
<dbReference type="InterPro" id="IPR004099">
    <property type="entry name" value="Pyr_nucl-diS_OxRdtase_dimer"/>
</dbReference>
<organism evidence="13 14">
    <name type="scientific">Ferruginivarius sediminum</name>
    <dbReference type="NCBI Taxonomy" id="2661937"/>
    <lineage>
        <taxon>Bacteria</taxon>
        <taxon>Pseudomonadati</taxon>
        <taxon>Pseudomonadota</taxon>
        <taxon>Alphaproteobacteria</taxon>
        <taxon>Rhodospirillales</taxon>
        <taxon>Rhodospirillaceae</taxon>
        <taxon>Ferruginivarius</taxon>
    </lineage>
</organism>
<dbReference type="InterPro" id="IPR001100">
    <property type="entry name" value="Pyr_nuc-diS_OxRdtase"/>
</dbReference>
<dbReference type="SUPFAM" id="SSF55424">
    <property type="entry name" value="FAD/NAD-linked reductases, dimerisation (C-terminal) domain"/>
    <property type="match status" value="1"/>
</dbReference>
<dbReference type="GO" id="GO:0003955">
    <property type="term" value="F:NAD(P)H dehydrogenase (quinone) activity"/>
    <property type="evidence" value="ECO:0007669"/>
    <property type="project" value="TreeGrafter"/>
</dbReference>
<evidence type="ECO:0000256" key="6">
    <source>
        <dbReference type="ARBA" id="ARBA00023157"/>
    </source>
</evidence>
<dbReference type="FunFam" id="3.30.390.30:FF:000001">
    <property type="entry name" value="Dihydrolipoyl dehydrogenase"/>
    <property type="match status" value="1"/>
</dbReference>
<evidence type="ECO:0000259" key="11">
    <source>
        <dbReference type="Pfam" id="PF02852"/>
    </source>
</evidence>
<dbReference type="InterPro" id="IPR036188">
    <property type="entry name" value="FAD/NAD-bd_sf"/>
</dbReference>
<keyword evidence="6" id="KW-1015">Disulfide bond</keyword>
<protein>
    <submittedName>
        <fullName evidence="13">Dihydrolipoamide dehydrogenase</fullName>
    </submittedName>
</protein>
<dbReference type="InterPro" id="IPR016156">
    <property type="entry name" value="FAD/NAD-linked_Rdtase_dimer_sf"/>
</dbReference>
<dbReference type="Pfam" id="PF02852">
    <property type="entry name" value="Pyr_redox_dim"/>
    <property type="match status" value="1"/>
</dbReference>
<evidence type="ECO:0000256" key="4">
    <source>
        <dbReference type="ARBA" id="ARBA00022857"/>
    </source>
</evidence>
<evidence type="ECO:0000256" key="7">
    <source>
        <dbReference type="ARBA" id="ARBA00023284"/>
    </source>
</evidence>
<dbReference type="Pfam" id="PF07992">
    <property type="entry name" value="Pyr_redox_2"/>
    <property type="match status" value="1"/>
</dbReference>
<dbReference type="AlphaFoldDB" id="A0A369T7M5"/>
<keyword evidence="5 10" id="KW-0560">Oxidoreductase</keyword>
<evidence type="ECO:0000256" key="3">
    <source>
        <dbReference type="ARBA" id="ARBA00022827"/>
    </source>
</evidence>
<evidence type="ECO:0000256" key="1">
    <source>
        <dbReference type="ARBA" id="ARBA00007532"/>
    </source>
</evidence>
<keyword evidence="14" id="KW-1185">Reference proteome</keyword>
<evidence type="ECO:0000256" key="5">
    <source>
        <dbReference type="ARBA" id="ARBA00023002"/>
    </source>
</evidence>
<feature type="domain" description="FAD/NAD(P)-binding" evidence="12">
    <location>
        <begin position="9"/>
        <end position="322"/>
    </location>
</feature>
<evidence type="ECO:0000313" key="14">
    <source>
        <dbReference type="Proteomes" id="UP000253941"/>
    </source>
</evidence>
<feature type="disulfide bond" description="Redox-active" evidence="9">
    <location>
        <begin position="45"/>
        <end position="50"/>
    </location>
</feature>
<evidence type="ECO:0000259" key="12">
    <source>
        <dbReference type="Pfam" id="PF07992"/>
    </source>
</evidence>
<dbReference type="PRINTS" id="PR00368">
    <property type="entry name" value="FADPNR"/>
</dbReference>
<dbReference type="EMBL" id="QPMH01000029">
    <property type="protein sequence ID" value="RDD60355.1"/>
    <property type="molecule type" value="Genomic_DNA"/>
</dbReference>
<feature type="binding site" evidence="8">
    <location>
        <begin position="142"/>
        <end position="144"/>
    </location>
    <ligand>
        <name>FAD</name>
        <dbReference type="ChEBI" id="CHEBI:57692"/>
    </ligand>
</feature>
<evidence type="ECO:0000256" key="9">
    <source>
        <dbReference type="PIRSR" id="PIRSR000350-4"/>
    </source>
</evidence>
<name>A0A369T7M5_9PROT</name>
<proteinExistence type="inferred from homology"/>
<dbReference type="PROSITE" id="PS00076">
    <property type="entry name" value="PYRIDINE_REDOX_1"/>
    <property type="match status" value="1"/>
</dbReference>
<keyword evidence="2 10" id="KW-0285">Flavoprotein</keyword>
<dbReference type="InterPro" id="IPR012999">
    <property type="entry name" value="Pyr_OxRdtase_I_AS"/>
</dbReference>
<keyword evidence="7 10" id="KW-0676">Redox-active center</keyword>
<feature type="domain" description="Pyridine nucleotide-disulphide oxidoreductase dimerisation" evidence="11">
    <location>
        <begin position="343"/>
        <end position="450"/>
    </location>
</feature>
<evidence type="ECO:0000256" key="10">
    <source>
        <dbReference type="RuleBase" id="RU003691"/>
    </source>
</evidence>
<feature type="binding site" evidence="8">
    <location>
        <position position="54"/>
    </location>
    <ligand>
        <name>FAD</name>
        <dbReference type="ChEBI" id="CHEBI:57692"/>
    </ligand>
</feature>
<keyword evidence="3 8" id="KW-0274">FAD</keyword>
<comment type="cofactor">
    <cofactor evidence="8">
        <name>FAD</name>
        <dbReference type="ChEBI" id="CHEBI:57692"/>
    </cofactor>
    <text evidence="8">Binds 1 FAD per subunit.</text>
</comment>
<keyword evidence="8" id="KW-0547">Nucleotide-binding</keyword>
<dbReference type="GO" id="GO:0016668">
    <property type="term" value="F:oxidoreductase activity, acting on a sulfur group of donors, NAD(P) as acceptor"/>
    <property type="evidence" value="ECO:0007669"/>
    <property type="project" value="InterPro"/>
</dbReference>
<dbReference type="GO" id="GO:0050660">
    <property type="term" value="F:flavin adenine dinucleotide binding"/>
    <property type="evidence" value="ECO:0007669"/>
    <property type="project" value="TreeGrafter"/>
</dbReference>
<dbReference type="PANTHER" id="PTHR43014">
    <property type="entry name" value="MERCURIC REDUCTASE"/>
    <property type="match status" value="1"/>
</dbReference>
<feature type="binding site" evidence="8">
    <location>
        <position position="202"/>
    </location>
    <ligand>
        <name>NAD(+)</name>
        <dbReference type="ChEBI" id="CHEBI:57540"/>
    </ligand>
</feature>
<gene>
    <name evidence="13" type="ORF">DRB17_18515</name>
</gene>
<evidence type="ECO:0000313" key="13">
    <source>
        <dbReference type="EMBL" id="RDD60355.1"/>
    </source>
</evidence>
<feature type="binding site" evidence="8">
    <location>
        <begin position="179"/>
        <end position="186"/>
    </location>
    <ligand>
        <name>NAD(+)</name>
        <dbReference type="ChEBI" id="CHEBI:57540"/>
    </ligand>
</feature>
<keyword evidence="8" id="KW-0520">NAD</keyword>
<dbReference type="RefSeq" id="WP_114583716.1">
    <property type="nucleotide sequence ID" value="NZ_QPMH01000029.1"/>
</dbReference>
<feature type="binding site" evidence="8">
    <location>
        <begin position="314"/>
        <end position="317"/>
    </location>
    <ligand>
        <name>FAD</name>
        <dbReference type="ChEBI" id="CHEBI:57692"/>
    </ligand>
</feature>
<dbReference type="Proteomes" id="UP000253941">
    <property type="component" value="Unassembled WGS sequence"/>
</dbReference>
<feature type="binding site" evidence="8">
    <location>
        <position position="268"/>
    </location>
    <ligand>
        <name>NAD(+)</name>
        <dbReference type="ChEBI" id="CHEBI:57540"/>
    </ligand>
</feature>
<accession>A0A369T7M5</accession>